<dbReference type="Gene3D" id="3.40.710.10">
    <property type="entry name" value="DD-peptidase/beta-lactamase superfamily"/>
    <property type="match status" value="1"/>
</dbReference>
<proteinExistence type="predicted"/>
<feature type="compositionally biased region" description="Polar residues" evidence="1">
    <location>
        <begin position="236"/>
        <end position="247"/>
    </location>
</feature>
<name>A0A7E6FKW5_9MOLL</name>
<dbReference type="Pfam" id="PF00144">
    <property type="entry name" value="Beta-lactamase"/>
    <property type="match status" value="1"/>
</dbReference>
<feature type="compositionally biased region" description="Low complexity" evidence="1">
    <location>
        <begin position="365"/>
        <end position="395"/>
    </location>
</feature>
<sequence length="1171" mass="132254">MIAKKRKVYLCLIIGMHLFNKKINKTPQPDQAVTGEAIWVQIRGKSNKKPHLIMQPEPNNLVRDLILTKQQSEVLTSHLQQWNLLDKDAQITVFMKRSADLQQFFTFENNLTYHNDIRDLSNALELIYEPNEWRFLLVKFNGEFDYKVWLHYESKPFAVENDVKLGDLDVVTLCTVCNTNLKQLSGPKDHLCAHTQAVIKYQPSSGSQCILDTNGIILEKLTKHPPTIIKNKNKRCNSTTSKRATTNTDSSIDNKKDISSTSEYKNVEFIVVRDESDENGAEKEIIIKADSSGETGDGGSDAGDGDNVGGHHWQNGISGTNSKSGYIIVTYDYGNNNANNRSGSFKDSKGSSSGKHSARDHSDRNNNNNDSNNINGESNKRNINSNSNNNNSNNNHNHKNIVISDDSRNESKNSNPNINEPNSKRRKHKSPKNNGIKKTKKRIINSLDEIVSIHKRNSNNENNSVSSTNHNNSKNNFRRNNRTNYTNKSNNVRSFNNYSNNISSTESSGSSSGSSRGKINHDGNINNYGNNSDTSFSKRINSRRRKHRSINRDDGDISNFAASTSYKRFTINTGKSNVSKSVGKKVKTKRDLHFQATQGNKVSNDCDSASSIHGQDLALKKNLCEYEAFIQTVMKCRNIPAVSIAMVKNGEVLLSKGFGLADREKGIRNDKNIKFFIGSVTKGFTTTLLAKLLSDTTNITWDTPVKEYIKDFEFTDEERTDHMTLKDMLSHRTGMPGYFQPLIYGFHKNVTRAQFSRMIRYQPALGIFRNTFNYNNYMYVLAAHIAERITNKTWEEMIKDYIFVPLGMKNSGFSDQTEFNETFAMPYVAVHGKLKKTGMEVVRSIYPAGPAGSIYTTPTDMIKWIKFHLEQNTSGNSLNIHPERLKDTYKPISPKPVLEDDLTKPKFPIDDVFVSYNMGWISSVYRGYNRLWHSGLIPPYSSMLHLFPDINAGIFVAINGPLGSNHRYGLKSLAWRGSDILLGEKPWLNTSTSCSYPKPWYTVAKTSHVQPKKTVHLHRPAKDFLGLFCHRGFGNITVFLNQTSQKLNIEFGRYGKLSLRPVGKNEFIAKNYGALWFLTDSDDNNETMTVRFSENSENEIESILFPVGNDFVVPFVKDMKEPVYVSVTMKMATCSAVKQKEPQEHLMFFTTILCCTASLFLSGIQPGIAIS</sequence>
<feature type="compositionally biased region" description="Gly residues" evidence="1">
    <location>
        <begin position="295"/>
        <end position="308"/>
    </location>
</feature>
<keyword evidence="3" id="KW-1185">Reference proteome</keyword>
<feature type="compositionally biased region" description="Basic residues" evidence="1">
    <location>
        <begin position="424"/>
        <end position="443"/>
    </location>
</feature>
<dbReference type="RefSeq" id="XP_036367507.1">
    <property type="nucleotide sequence ID" value="XM_036511614.1"/>
</dbReference>
<dbReference type="Proteomes" id="UP000515154">
    <property type="component" value="Linkage group LG20"/>
</dbReference>
<dbReference type="InterPro" id="IPR050491">
    <property type="entry name" value="AmpC-like"/>
</dbReference>
<feature type="compositionally biased region" description="Polar residues" evidence="1">
    <location>
        <begin position="412"/>
        <end position="421"/>
    </location>
</feature>
<evidence type="ECO:0000259" key="2">
    <source>
        <dbReference type="Pfam" id="PF00144"/>
    </source>
</evidence>
<dbReference type="SUPFAM" id="SSF56601">
    <property type="entry name" value="beta-lactamase/transpeptidase-like"/>
    <property type="match status" value="1"/>
</dbReference>
<dbReference type="InterPro" id="IPR001466">
    <property type="entry name" value="Beta-lactam-related"/>
</dbReference>
<feature type="compositionally biased region" description="Low complexity" evidence="1">
    <location>
        <begin position="482"/>
        <end position="515"/>
    </location>
</feature>
<dbReference type="InterPro" id="IPR012338">
    <property type="entry name" value="Beta-lactam/transpept-like"/>
</dbReference>
<reference evidence="4" key="1">
    <citation type="submission" date="2025-08" db="UniProtKB">
        <authorList>
            <consortium name="RefSeq"/>
        </authorList>
    </citation>
    <scope>IDENTIFICATION</scope>
</reference>
<dbReference type="PANTHER" id="PTHR46825:SF15">
    <property type="entry name" value="BETA-LACTAMASE-RELATED DOMAIN-CONTAINING PROTEIN"/>
    <property type="match status" value="1"/>
</dbReference>
<accession>A0A7E6FKW5</accession>
<dbReference type="KEGG" id="osn:115222492"/>
<gene>
    <name evidence="4" type="primary">LOC115222492</name>
</gene>
<organism evidence="3 4">
    <name type="scientific">Octopus sinensis</name>
    <name type="common">East Asian common octopus</name>
    <dbReference type="NCBI Taxonomy" id="2607531"/>
    <lineage>
        <taxon>Eukaryota</taxon>
        <taxon>Metazoa</taxon>
        <taxon>Spiralia</taxon>
        <taxon>Lophotrochozoa</taxon>
        <taxon>Mollusca</taxon>
        <taxon>Cephalopoda</taxon>
        <taxon>Coleoidea</taxon>
        <taxon>Octopodiformes</taxon>
        <taxon>Octopoda</taxon>
        <taxon>Incirrata</taxon>
        <taxon>Octopodidae</taxon>
        <taxon>Octopus</taxon>
    </lineage>
</organism>
<dbReference type="AlphaFoldDB" id="A0A7E6FKW5"/>
<feature type="region of interest" description="Disordered" evidence="1">
    <location>
        <begin position="455"/>
        <end position="553"/>
    </location>
</feature>
<evidence type="ECO:0000313" key="3">
    <source>
        <dbReference type="Proteomes" id="UP000515154"/>
    </source>
</evidence>
<protein>
    <submittedName>
        <fullName evidence="4">Uncharacterized protein LOC115222492</fullName>
    </submittedName>
</protein>
<feature type="region of interest" description="Disordered" evidence="1">
    <location>
        <begin position="228"/>
        <end position="257"/>
    </location>
</feature>
<feature type="domain" description="Beta-lactamase-related" evidence="2">
    <location>
        <begin position="628"/>
        <end position="962"/>
    </location>
</feature>
<evidence type="ECO:0000256" key="1">
    <source>
        <dbReference type="SAM" id="MobiDB-lite"/>
    </source>
</evidence>
<feature type="region of interest" description="Disordered" evidence="1">
    <location>
        <begin position="342"/>
        <end position="443"/>
    </location>
</feature>
<feature type="compositionally biased region" description="Low complexity" evidence="1">
    <location>
        <begin position="459"/>
        <end position="475"/>
    </location>
</feature>
<feature type="compositionally biased region" description="Low complexity" evidence="1">
    <location>
        <begin position="522"/>
        <end position="531"/>
    </location>
</feature>
<evidence type="ECO:0000313" key="4">
    <source>
        <dbReference type="RefSeq" id="XP_036367507.1"/>
    </source>
</evidence>
<feature type="compositionally biased region" description="Basic residues" evidence="1">
    <location>
        <begin position="540"/>
        <end position="549"/>
    </location>
</feature>
<feature type="region of interest" description="Disordered" evidence="1">
    <location>
        <begin position="286"/>
        <end position="322"/>
    </location>
</feature>
<dbReference type="PANTHER" id="PTHR46825">
    <property type="entry name" value="D-ALANYL-D-ALANINE-CARBOXYPEPTIDASE/ENDOPEPTIDASE AMPH"/>
    <property type="match status" value="1"/>
</dbReference>